<dbReference type="InterPro" id="IPR001251">
    <property type="entry name" value="CRAL-TRIO_dom"/>
</dbReference>
<dbReference type="Pfam" id="PF00650">
    <property type="entry name" value="CRAL_TRIO"/>
    <property type="match status" value="1"/>
</dbReference>
<evidence type="ECO:0000313" key="5">
    <source>
        <dbReference type="Proteomes" id="UP000000702"/>
    </source>
</evidence>
<reference evidence="5" key="1">
    <citation type="submission" date="2011-07" db="EMBL/GenBank/DDBJ databases">
        <title>Divergent evolution of antigenic variation in African trypanosomes.</title>
        <authorList>
            <person name="Jackson A.P."/>
            <person name="Berry A."/>
            <person name="Allison H.C."/>
            <person name="Burton P."/>
            <person name="Anderson J."/>
            <person name="Aslett M."/>
            <person name="Brown R."/>
            <person name="Corton N."/>
            <person name="Harris D."/>
            <person name="Hauser H."/>
            <person name="Gamble J."/>
            <person name="Gilderthorp R."/>
            <person name="McQuillan J."/>
            <person name="Quail M.A."/>
            <person name="Sanders M."/>
            <person name="Van Tonder A."/>
            <person name="Ginger M.L."/>
            <person name="Donelson J.E."/>
            <person name="Field M.C."/>
            <person name="Barry J.D."/>
            <person name="Berriman M."/>
            <person name="Hertz-Fowler C."/>
        </authorList>
    </citation>
    <scope>NUCLEOTIDE SEQUENCE [LARGE SCALE GENOMIC DNA]</scope>
    <source>
        <strain evidence="5">IL3000</strain>
    </source>
</reference>
<evidence type="ECO:0000259" key="3">
    <source>
        <dbReference type="PROSITE" id="PS50191"/>
    </source>
</evidence>
<dbReference type="SMART" id="SM00516">
    <property type="entry name" value="SEC14"/>
    <property type="match status" value="1"/>
</dbReference>
<dbReference type="CDD" id="cd00170">
    <property type="entry name" value="SEC14"/>
    <property type="match status" value="1"/>
</dbReference>
<dbReference type="GO" id="GO:0012505">
    <property type="term" value="C:endomembrane system"/>
    <property type="evidence" value="ECO:0007669"/>
    <property type="project" value="TreeGrafter"/>
</dbReference>
<dbReference type="OMA" id="YHRYPVC"/>
<dbReference type="PANTHER" id="PTHR46384">
    <property type="entry name" value="MOTILE SPERM DOMAIN-CONTAINING PROTEIN 2"/>
    <property type="match status" value="1"/>
</dbReference>
<keyword evidence="1" id="KW-0175">Coiled coil</keyword>
<keyword evidence="2" id="KW-0472">Membrane</keyword>
<keyword evidence="2" id="KW-1133">Transmembrane helix</keyword>
<feature type="transmembrane region" description="Helical" evidence="2">
    <location>
        <begin position="679"/>
        <end position="702"/>
    </location>
</feature>
<evidence type="ECO:0000256" key="1">
    <source>
        <dbReference type="SAM" id="Coils"/>
    </source>
</evidence>
<feature type="transmembrane region" description="Helical" evidence="2">
    <location>
        <begin position="621"/>
        <end position="639"/>
    </location>
</feature>
<gene>
    <name evidence="4" type="ORF">TCIL3000_0_33810</name>
</gene>
<dbReference type="AlphaFoldDB" id="F9W5Q6"/>
<feature type="transmembrane region" description="Helical" evidence="2">
    <location>
        <begin position="406"/>
        <end position="430"/>
    </location>
</feature>
<dbReference type="PANTHER" id="PTHR46384:SF2">
    <property type="entry name" value="CRAL-TRIO DOMAIN-CONTAINING PROTEIN"/>
    <property type="match status" value="1"/>
</dbReference>
<dbReference type="InterPro" id="IPR055777">
    <property type="entry name" value="DUF7353"/>
</dbReference>
<dbReference type="GO" id="GO:0140284">
    <property type="term" value="C:endoplasmic reticulum-endosome membrane contact site"/>
    <property type="evidence" value="ECO:0007669"/>
    <property type="project" value="TreeGrafter"/>
</dbReference>
<dbReference type="SUPFAM" id="SSF52087">
    <property type="entry name" value="CRAL/TRIO domain"/>
    <property type="match status" value="1"/>
</dbReference>
<dbReference type="EMBL" id="CAEQ01000751">
    <property type="protein sequence ID" value="CCD12509.1"/>
    <property type="molecule type" value="Genomic_DNA"/>
</dbReference>
<feature type="transmembrane region" description="Helical" evidence="2">
    <location>
        <begin position="767"/>
        <end position="788"/>
    </location>
</feature>
<feature type="transmembrane region" description="Helical" evidence="2">
    <location>
        <begin position="596"/>
        <end position="615"/>
    </location>
</feature>
<dbReference type="Gene3D" id="3.40.525.10">
    <property type="entry name" value="CRAL-TRIO lipid binding domain"/>
    <property type="match status" value="1"/>
</dbReference>
<feature type="transmembrane region" description="Helical" evidence="2">
    <location>
        <begin position="530"/>
        <end position="552"/>
    </location>
</feature>
<feature type="coiled-coil region" evidence="1">
    <location>
        <begin position="12"/>
        <end position="58"/>
    </location>
</feature>
<organism evidence="4 5">
    <name type="scientific">Trypanosoma congolense (strain IL3000)</name>
    <dbReference type="NCBI Taxonomy" id="1068625"/>
    <lineage>
        <taxon>Eukaryota</taxon>
        <taxon>Discoba</taxon>
        <taxon>Euglenozoa</taxon>
        <taxon>Kinetoplastea</taxon>
        <taxon>Metakinetoplastina</taxon>
        <taxon>Trypanosomatida</taxon>
        <taxon>Trypanosomatidae</taxon>
        <taxon>Trypanosoma</taxon>
        <taxon>Nannomonas</taxon>
    </lineage>
</organism>
<comment type="caution">
    <text evidence="4">The sequence shown here is derived from an EMBL/GenBank/DDBJ whole genome shotgun (WGS) entry which is preliminary data.</text>
</comment>
<dbReference type="Pfam" id="PF24044">
    <property type="entry name" value="DUF7353"/>
    <property type="match status" value="1"/>
</dbReference>
<evidence type="ECO:0000256" key="2">
    <source>
        <dbReference type="SAM" id="Phobius"/>
    </source>
</evidence>
<feature type="transmembrane region" description="Helical" evidence="2">
    <location>
        <begin position="501"/>
        <end position="524"/>
    </location>
</feature>
<dbReference type="PROSITE" id="PS50191">
    <property type="entry name" value="CRAL_TRIO"/>
    <property type="match status" value="1"/>
</dbReference>
<dbReference type="InterPro" id="IPR036865">
    <property type="entry name" value="CRAL-TRIO_dom_sf"/>
</dbReference>
<keyword evidence="2" id="KW-0812">Transmembrane</keyword>
<dbReference type="VEuPathDB" id="TriTrypDB:TcIL3000_0_33810"/>
<accession>F9W5Q6</accession>
<dbReference type="Proteomes" id="UP000000702">
    <property type="component" value="Unassembled WGS sequence"/>
</dbReference>
<name>F9W5Q6_TRYCI</name>
<feature type="transmembrane region" description="Helical" evidence="2">
    <location>
        <begin position="714"/>
        <end position="747"/>
    </location>
</feature>
<keyword evidence="5" id="KW-1185">Reference proteome</keyword>
<feature type="transmembrane region" description="Helical" evidence="2">
    <location>
        <begin position="450"/>
        <end position="480"/>
    </location>
</feature>
<reference evidence="4 5" key="2">
    <citation type="journal article" date="2012" name="Proc. Natl. Acad. Sci. U.S.A.">
        <title>Antigenic diversity is generated by distinct evolutionary mechanisms in African trypanosome species.</title>
        <authorList>
            <person name="Jackson A.P."/>
            <person name="Berry A."/>
            <person name="Aslett M."/>
            <person name="Allison H.C."/>
            <person name="Burton P."/>
            <person name="Vavrova-Anderson J."/>
            <person name="Brown R."/>
            <person name="Browne H."/>
            <person name="Corton N."/>
            <person name="Hauser H."/>
            <person name="Gamble J."/>
            <person name="Gilderthorp R."/>
            <person name="Marcello L."/>
            <person name="McQuillan J."/>
            <person name="Otto T.D."/>
            <person name="Quail M.A."/>
            <person name="Sanders M.J."/>
            <person name="van Tonder A."/>
            <person name="Ginger M.L."/>
            <person name="Field M.C."/>
            <person name="Barry J.D."/>
            <person name="Hertz-Fowler C."/>
            <person name="Berriman M."/>
        </authorList>
    </citation>
    <scope>NUCLEOTIDE SEQUENCE [LARGE SCALE GENOMIC DNA]</scope>
    <source>
        <strain evidence="4 5">IL3000</strain>
    </source>
</reference>
<feature type="domain" description="CRAL-TRIO" evidence="3">
    <location>
        <begin position="86"/>
        <end position="237"/>
    </location>
</feature>
<sequence length="1072" mass="119827">MSSFLQELGPVAVSHRQEVEEVKRQLNMRREELDCWVYSFLENKKFDVEETVAKLKRRLAMEAEEMAKHEFTDYMHESLRSGIIQVIGTDKSGRTVFYVTVSRDKKEADHRDEKKRTFDLMVSYGTQLRADNKRGQMVLLVNYENASMWSNVDMSLQADVALRLSKFFPGCVSKVYVCNMGRMLCSLAKPLFSQLPAAFSETVMFLPKSEKSALKLMEFIDEDVLPVALGGKNDCDNQAEWDRHGEVIETYFNQMREAVADRGLTLKDWELECLDLQDVEVARRFSAPSGTDSMVSLMTYGSNWSPTPLDGCLGSFTLRRDSELTPLAEDNEWCSLVKSFPTNMALFFLEELYRWRVAVAVEESAERCTLMDVYAATWKREFVEVPAIDLSNKEWYRFVPGPLRTLYHAALVVVSIASGLSFLVALLFFLSLTSSVAVTIFLAFFVRWDYIFALFATLILVVHQGTTLCTRAVNVISVLLERKVIPPLDMLGKNRGSAAQLILFSLMVLSQLVSLGYVLTFGSFLMGLQAVFAVGWLFAVVFLLLCHIVLFLDWIPSNSQLQQDEQHSMLMLYLMLDVQESEENPDTVMGPKMPSIIVCTSLIGLTIVFGIVFVVSDAAAFAAVTCVLAVATILTVDFCSTGSFSVSNRSVLRGTVTFASFLWLFLCYSYGLLQYDNTWIVSIATIFSLNVVLVVLATMCLMKKKKSDKKLLRSMLVLFVLITCASCIASFFIVGTTVGVISLVLLVHSSLGILCVRRKSRSVGGSFFFYSAIATLAVSCIVIGFTGAKWDYSEPRSLPPQNASAPLDPLREYHRYPVCALRSSGGFGISDFALLTELVGASNESVFTQDFINWFGRTDIAFNETIDVYGAHAEHWTASRFDSVLRNMTVLTLRNTHIRSSIMTMTVWIGSIALAPLQIFLPEAWLKNIAFLISFLTRSIDFSWFSVRDAIVQYLKDVKASTSNEVVITAWGIAGGIASLVGVESQTQTITFGSPGLLHVLHFTNFSKADYHKHVLAVVSDLAVLHTMTRHDPTMFQRIQCNESAQACGGMDYISAELLTMCDVSGRQHISV</sequence>
<feature type="transmembrane region" description="Helical" evidence="2">
    <location>
        <begin position="651"/>
        <end position="673"/>
    </location>
</feature>
<protein>
    <submittedName>
        <fullName evidence="4">WGS project CAEQ00000000 data, annotated contig 1359</fullName>
    </submittedName>
</protein>
<proteinExistence type="predicted"/>
<dbReference type="InterPro" id="IPR053012">
    <property type="entry name" value="ER-organelle_contact"/>
</dbReference>
<evidence type="ECO:0000313" key="4">
    <source>
        <dbReference type="EMBL" id="CCD12509.1"/>
    </source>
</evidence>